<proteinExistence type="predicted"/>
<evidence type="ECO:0000313" key="1">
    <source>
        <dbReference type="EMBL" id="KAJ8868892.1"/>
    </source>
</evidence>
<organism evidence="1 2">
    <name type="scientific">Dryococelus australis</name>
    <dbReference type="NCBI Taxonomy" id="614101"/>
    <lineage>
        <taxon>Eukaryota</taxon>
        <taxon>Metazoa</taxon>
        <taxon>Ecdysozoa</taxon>
        <taxon>Arthropoda</taxon>
        <taxon>Hexapoda</taxon>
        <taxon>Insecta</taxon>
        <taxon>Pterygota</taxon>
        <taxon>Neoptera</taxon>
        <taxon>Polyneoptera</taxon>
        <taxon>Phasmatodea</taxon>
        <taxon>Verophasmatodea</taxon>
        <taxon>Anareolatae</taxon>
        <taxon>Phasmatidae</taxon>
        <taxon>Eurycanthinae</taxon>
        <taxon>Dryococelus</taxon>
    </lineage>
</organism>
<keyword evidence="2" id="KW-1185">Reference proteome</keyword>
<evidence type="ECO:0000313" key="2">
    <source>
        <dbReference type="Proteomes" id="UP001159363"/>
    </source>
</evidence>
<sequence>MRTDSLKPTVVTYSQELRSACDFLPTKFPADKATKQTLALVGGVEGEGQGAARVYTWKRNEAVTESGIPYSTTQLGLRFIERGVDICLLNCDGWLPSWLLNWELYPALVVEAEKSASPHCVIGRSPFKVVGAVSLIRVRDSISGGVRNDVRVGIENGDDDKYHRNARAEETEIPEKTHGPVALSSTIPICKHLGVTLLGLEPGLPRRAVATFRWLGHLFEAASNGTLLYVELWLAVNLADTKQAIARVNVHLQEKPVIAHVASHNQNCDYCYTTRVVRALPPSYNRNGGTVCHQIPTDTRPKHKITPLQHFKFPASSQFTSWMLGSLFANHRQTDCN</sequence>
<name>A0ABQ9G9R7_9NEOP</name>
<accession>A0ABQ9G9R7</accession>
<reference evidence="1 2" key="1">
    <citation type="submission" date="2023-02" db="EMBL/GenBank/DDBJ databases">
        <title>LHISI_Scaffold_Assembly.</title>
        <authorList>
            <person name="Stuart O.P."/>
            <person name="Cleave R."/>
            <person name="Magrath M.J.L."/>
            <person name="Mikheyev A.S."/>
        </authorList>
    </citation>
    <scope>NUCLEOTIDE SEQUENCE [LARGE SCALE GENOMIC DNA]</scope>
    <source>
        <strain evidence="1">Daus_M_001</strain>
        <tissue evidence="1">Leg muscle</tissue>
    </source>
</reference>
<protein>
    <submittedName>
        <fullName evidence="1">Uncharacterized protein</fullName>
    </submittedName>
</protein>
<comment type="caution">
    <text evidence="1">The sequence shown here is derived from an EMBL/GenBank/DDBJ whole genome shotgun (WGS) entry which is preliminary data.</text>
</comment>
<dbReference type="EMBL" id="JARBHB010000014">
    <property type="protein sequence ID" value="KAJ8868892.1"/>
    <property type="molecule type" value="Genomic_DNA"/>
</dbReference>
<gene>
    <name evidence="1" type="ORF">PR048_030433</name>
</gene>
<dbReference type="Proteomes" id="UP001159363">
    <property type="component" value="Chromosome 13"/>
</dbReference>
<feature type="non-terminal residue" evidence="1">
    <location>
        <position position="337"/>
    </location>
</feature>